<gene>
    <name evidence="2" type="ORF">GCM10022215_05440</name>
</gene>
<feature type="transmembrane region" description="Helical" evidence="1">
    <location>
        <begin position="65"/>
        <end position="85"/>
    </location>
</feature>
<keyword evidence="1" id="KW-0472">Membrane</keyword>
<evidence type="ECO:0000256" key="1">
    <source>
        <dbReference type="SAM" id="Phobius"/>
    </source>
</evidence>
<keyword evidence="3" id="KW-1185">Reference proteome</keyword>
<dbReference type="Proteomes" id="UP001501495">
    <property type="component" value="Unassembled WGS sequence"/>
</dbReference>
<keyword evidence="1" id="KW-1133">Transmembrane helix</keyword>
<reference evidence="3" key="1">
    <citation type="journal article" date="2019" name="Int. J. Syst. Evol. Microbiol.">
        <title>The Global Catalogue of Microorganisms (GCM) 10K type strain sequencing project: providing services to taxonomists for standard genome sequencing and annotation.</title>
        <authorList>
            <consortium name="The Broad Institute Genomics Platform"/>
            <consortium name="The Broad Institute Genome Sequencing Center for Infectious Disease"/>
            <person name="Wu L."/>
            <person name="Ma J."/>
        </authorList>
    </citation>
    <scope>NUCLEOTIDE SEQUENCE [LARGE SCALE GENOMIC DNA]</scope>
    <source>
        <strain evidence="3">JCM 16703</strain>
    </source>
</reference>
<dbReference type="RefSeq" id="WP_344731669.1">
    <property type="nucleotide sequence ID" value="NZ_BAAAZH010000003.1"/>
</dbReference>
<organism evidence="2 3">
    <name type="scientific">Nocardioides fonticola</name>
    <dbReference type="NCBI Taxonomy" id="450363"/>
    <lineage>
        <taxon>Bacteria</taxon>
        <taxon>Bacillati</taxon>
        <taxon>Actinomycetota</taxon>
        <taxon>Actinomycetes</taxon>
        <taxon>Propionibacteriales</taxon>
        <taxon>Nocardioidaceae</taxon>
        <taxon>Nocardioides</taxon>
    </lineage>
</organism>
<feature type="transmembrane region" description="Helical" evidence="1">
    <location>
        <begin position="35"/>
        <end position="53"/>
    </location>
</feature>
<keyword evidence="1" id="KW-0812">Transmembrane</keyword>
<comment type="caution">
    <text evidence="2">The sequence shown here is derived from an EMBL/GenBank/DDBJ whole genome shotgun (WGS) entry which is preliminary data.</text>
</comment>
<sequence length="86" mass="8928">MADTRAPRATEVHDGITLLLGLVVLMLLYPTMLLAVTMGSAVSATAGAALLVVARIPIDRVSRVVNLLVALCGLALLAVGLRGFFL</sequence>
<proteinExistence type="predicted"/>
<evidence type="ECO:0000313" key="2">
    <source>
        <dbReference type="EMBL" id="GAA4110348.1"/>
    </source>
</evidence>
<evidence type="ECO:0000313" key="3">
    <source>
        <dbReference type="Proteomes" id="UP001501495"/>
    </source>
</evidence>
<protein>
    <submittedName>
        <fullName evidence="2">Uncharacterized protein</fullName>
    </submittedName>
</protein>
<name>A0ABP7XCI8_9ACTN</name>
<accession>A0ABP7XCI8</accession>
<dbReference type="EMBL" id="BAAAZH010000003">
    <property type="protein sequence ID" value="GAA4110348.1"/>
    <property type="molecule type" value="Genomic_DNA"/>
</dbReference>
<feature type="transmembrane region" description="Helical" evidence="1">
    <location>
        <begin position="12"/>
        <end position="29"/>
    </location>
</feature>